<feature type="region of interest" description="Disordered" evidence="1">
    <location>
        <begin position="1"/>
        <end position="101"/>
    </location>
</feature>
<evidence type="ECO:0000313" key="3">
    <source>
        <dbReference type="Proteomes" id="UP000054166"/>
    </source>
</evidence>
<name>A0A0C3F0E7_PILCF</name>
<keyword evidence="3" id="KW-1185">Reference proteome</keyword>
<dbReference type="InParanoid" id="A0A0C3F0E7"/>
<reference evidence="2 3" key="1">
    <citation type="submission" date="2014-04" db="EMBL/GenBank/DDBJ databases">
        <authorList>
            <consortium name="DOE Joint Genome Institute"/>
            <person name="Kuo A."/>
            <person name="Tarkka M."/>
            <person name="Buscot F."/>
            <person name="Kohler A."/>
            <person name="Nagy L.G."/>
            <person name="Floudas D."/>
            <person name="Copeland A."/>
            <person name="Barry K.W."/>
            <person name="Cichocki N."/>
            <person name="Veneault-Fourrey C."/>
            <person name="LaButti K."/>
            <person name="Lindquist E.A."/>
            <person name="Lipzen A."/>
            <person name="Lundell T."/>
            <person name="Morin E."/>
            <person name="Murat C."/>
            <person name="Sun H."/>
            <person name="Tunlid A."/>
            <person name="Henrissat B."/>
            <person name="Grigoriev I.V."/>
            <person name="Hibbett D.S."/>
            <person name="Martin F."/>
            <person name="Nordberg H.P."/>
            <person name="Cantor M.N."/>
            <person name="Hua S.X."/>
        </authorList>
    </citation>
    <scope>NUCLEOTIDE SEQUENCE [LARGE SCALE GENOMIC DNA]</scope>
    <source>
        <strain evidence="2 3">F 1598</strain>
    </source>
</reference>
<gene>
    <name evidence="2" type="ORF">PILCRDRAFT_11258</name>
</gene>
<sequence length="436" mass="48792">MRSYCYGSDSDSDNDDYVPKAKQHTATRPIIPSPTQTQPPSEPNPHEYKCENGDTDATEYGYNADRENEETKGDRQTDGSGYKHEGLAHEGDETHERERLKCVTGGAYKPEELGYKLQHDHNETNRYVHPDHNLSPTPSATHDDCDPPTSHTSHPTPTNTPTPLPPPPPPQHPTHAHVTSPASNQQGHVTALKNDQRDERKLAPTNGGSPKPHIKYPRCTGCHPPLSWLAISNETAVPNCIEDSQPLFLQQKHRYRKRYAECKPIPIPPIPTLPIPHTPAPFATHLDAGSTLAEAQAPAPPFATSKSGSKSTDHSNNNNNLIPYSTIQFRPPPWPIKHPNQSQHQHNNKDISARITTAQRPPPWPNKNGTVPISFTSSHLPHWPNHTIYQPTTSTPPARPPPWPILPPNTLQNYRNARRRLRKKSQILFYFSSFFS</sequence>
<accession>A0A0C3F0E7</accession>
<dbReference type="Proteomes" id="UP000054166">
    <property type="component" value="Unassembled WGS sequence"/>
</dbReference>
<evidence type="ECO:0000256" key="1">
    <source>
        <dbReference type="SAM" id="MobiDB-lite"/>
    </source>
</evidence>
<feature type="compositionally biased region" description="Polar residues" evidence="1">
    <location>
        <begin position="304"/>
        <end position="322"/>
    </location>
</feature>
<evidence type="ECO:0000313" key="2">
    <source>
        <dbReference type="EMBL" id="KIM78265.1"/>
    </source>
</evidence>
<feature type="compositionally biased region" description="Basic and acidic residues" evidence="1">
    <location>
        <begin position="64"/>
        <end position="101"/>
    </location>
</feature>
<feature type="region of interest" description="Disordered" evidence="1">
    <location>
        <begin position="292"/>
        <end position="322"/>
    </location>
</feature>
<dbReference type="AlphaFoldDB" id="A0A0C3F0E7"/>
<organism evidence="2 3">
    <name type="scientific">Piloderma croceum (strain F 1598)</name>
    <dbReference type="NCBI Taxonomy" id="765440"/>
    <lineage>
        <taxon>Eukaryota</taxon>
        <taxon>Fungi</taxon>
        <taxon>Dikarya</taxon>
        <taxon>Basidiomycota</taxon>
        <taxon>Agaricomycotina</taxon>
        <taxon>Agaricomycetes</taxon>
        <taxon>Agaricomycetidae</taxon>
        <taxon>Atheliales</taxon>
        <taxon>Atheliaceae</taxon>
        <taxon>Piloderma</taxon>
    </lineage>
</organism>
<protein>
    <submittedName>
        <fullName evidence="2">Uncharacterized protein</fullName>
    </submittedName>
</protein>
<dbReference type="HOGENOM" id="CLU_628686_0_0_1"/>
<feature type="region of interest" description="Disordered" evidence="1">
    <location>
        <begin position="113"/>
        <end position="217"/>
    </location>
</feature>
<proteinExistence type="predicted"/>
<reference evidence="3" key="2">
    <citation type="submission" date="2015-01" db="EMBL/GenBank/DDBJ databases">
        <title>Evolutionary Origins and Diversification of the Mycorrhizal Mutualists.</title>
        <authorList>
            <consortium name="DOE Joint Genome Institute"/>
            <consortium name="Mycorrhizal Genomics Consortium"/>
            <person name="Kohler A."/>
            <person name="Kuo A."/>
            <person name="Nagy L.G."/>
            <person name="Floudas D."/>
            <person name="Copeland A."/>
            <person name="Barry K.W."/>
            <person name="Cichocki N."/>
            <person name="Veneault-Fourrey C."/>
            <person name="LaButti K."/>
            <person name="Lindquist E.A."/>
            <person name="Lipzen A."/>
            <person name="Lundell T."/>
            <person name="Morin E."/>
            <person name="Murat C."/>
            <person name="Riley R."/>
            <person name="Ohm R."/>
            <person name="Sun H."/>
            <person name="Tunlid A."/>
            <person name="Henrissat B."/>
            <person name="Grigoriev I.V."/>
            <person name="Hibbett D.S."/>
            <person name="Martin F."/>
        </authorList>
    </citation>
    <scope>NUCLEOTIDE SEQUENCE [LARGE SCALE GENOMIC DNA]</scope>
    <source>
        <strain evidence="3">F 1598</strain>
    </source>
</reference>
<feature type="compositionally biased region" description="Pro residues" evidence="1">
    <location>
        <begin position="158"/>
        <end position="172"/>
    </location>
</feature>
<feature type="compositionally biased region" description="Low complexity" evidence="1">
    <location>
        <begin position="29"/>
        <end position="39"/>
    </location>
</feature>
<feature type="compositionally biased region" description="Low complexity" evidence="1">
    <location>
        <begin position="147"/>
        <end position="157"/>
    </location>
</feature>
<feature type="compositionally biased region" description="Basic and acidic residues" evidence="1">
    <location>
        <begin position="113"/>
        <end position="132"/>
    </location>
</feature>
<dbReference type="EMBL" id="KN833017">
    <property type="protein sequence ID" value="KIM78265.1"/>
    <property type="molecule type" value="Genomic_DNA"/>
</dbReference>